<name>A0A6A5WBM8_9PLEO</name>
<dbReference type="OrthoDB" id="9975959at2759"/>
<accession>A0A6A5WBM8</accession>
<dbReference type="SUPFAM" id="SSF56219">
    <property type="entry name" value="DNase I-like"/>
    <property type="match status" value="1"/>
</dbReference>
<gene>
    <name evidence="1" type="ORF">P154DRAFT_546424</name>
</gene>
<protein>
    <recommendedName>
        <fullName evidence="3">Endonuclease/exonuclease/phosphatase domain-containing protein</fullName>
    </recommendedName>
</protein>
<keyword evidence="2" id="KW-1185">Reference proteome</keyword>
<dbReference type="AlphaFoldDB" id="A0A6A5WBM8"/>
<dbReference type="EMBL" id="ML977597">
    <property type="protein sequence ID" value="KAF1999260.1"/>
    <property type="molecule type" value="Genomic_DNA"/>
</dbReference>
<evidence type="ECO:0000313" key="1">
    <source>
        <dbReference type="EMBL" id="KAF1999260.1"/>
    </source>
</evidence>
<evidence type="ECO:0008006" key="3">
    <source>
        <dbReference type="Google" id="ProtNLM"/>
    </source>
</evidence>
<dbReference type="Gene3D" id="3.60.10.10">
    <property type="entry name" value="Endonuclease/exonuclease/phosphatase"/>
    <property type="match status" value="1"/>
</dbReference>
<organism evidence="1 2">
    <name type="scientific">Amniculicola lignicola CBS 123094</name>
    <dbReference type="NCBI Taxonomy" id="1392246"/>
    <lineage>
        <taxon>Eukaryota</taxon>
        <taxon>Fungi</taxon>
        <taxon>Dikarya</taxon>
        <taxon>Ascomycota</taxon>
        <taxon>Pezizomycotina</taxon>
        <taxon>Dothideomycetes</taxon>
        <taxon>Pleosporomycetidae</taxon>
        <taxon>Pleosporales</taxon>
        <taxon>Amniculicolaceae</taxon>
        <taxon>Amniculicola</taxon>
    </lineage>
</organism>
<dbReference type="Proteomes" id="UP000799779">
    <property type="component" value="Unassembled WGS sequence"/>
</dbReference>
<sequence length="197" mass="21403">MESTINGPAHCSTVSADVILLQEVSKEALRELLEDGWIRQGWYTSSADFSSVGRQAFTTVTLISKASRRLSCDILLKPTSTSQTLRLRLINVHLDYLALMPLLRPQQLSLMASYLKAASRGPIAGDFNPVLPEDEDLISKNSLVDSWTSLYPTEAGFTWAALFNVRALGMRVLRTCSVGSLGVGGNVDGVDENSPDG</sequence>
<reference evidence="1" key="1">
    <citation type="journal article" date="2020" name="Stud. Mycol.">
        <title>101 Dothideomycetes genomes: a test case for predicting lifestyles and emergence of pathogens.</title>
        <authorList>
            <person name="Haridas S."/>
            <person name="Albert R."/>
            <person name="Binder M."/>
            <person name="Bloem J."/>
            <person name="Labutti K."/>
            <person name="Salamov A."/>
            <person name="Andreopoulos B."/>
            <person name="Baker S."/>
            <person name="Barry K."/>
            <person name="Bills G."/>
            <person name="Bluhm B."/>
            <person name="Cannon C."/>
            <person name="Castanera R."/>
            <person name="Culley D."/>
            <person name="Daum C."/>
            <person name="Ezra D."/>
            <person name="Gonzalez J."/>
            <person name="Henrissat B."/>
            <person name="Kuo A."/>
            <person name="Liang C."/>
            <person name="Lipzen A."/>
            <person name="Lutzoni F."/>
            <person name="Magnuson J."/>
            <person name="Mondo S."/>
            <person name="Nolan M."/>
            <person name="Ohm R."/>
            <person name="Pangilinan J."/>
            <person name="Park H.-J."/>
            <person name="Ramirez L."/>
            <person name="Alfaro M."/>
            <person name="Sun H."/>
            <person name="Tritt A."/>
            <person name="Yoshinaga Y."/>
            <person name="Zwiers L.-H."/>
            <person name="Turgeon B."/>
            <person name="Goodwin S."/>
            <person name="Spatafora J."/>
            <person name="Crous P."/>
            <person name="Grigoriev I."/>
        </authorList>
    </citation>
    <scope>NUCLEOTIDE SEQUENCE</scope>
    <source>
        <strain evidence="1">CBS 123094</strain>
    </source>
</reference>
<dbReference type="InterPro" id="IPR036691">
    <property type="entry name" value="Endo/exonu/phosph_ase_sf"/>
</dbReference>
<proteinExistence type="predicted"/>
<evidence type="ECO:0000313" key="2">
    <source>
        <dbReference type="Proteomes" id="UP000799779"/>
    </source>
</evidence>